<comment type="caution">
    <text evidence="1">The sequence shown here is derived from an EMBL/GenBank/DDBJ whole genome shotgun (WGS) entry which is preliminary data.</text>
</comment>
<dbReference type="Proteomes" id="UP001185092">
    <property type="component" value="Unassembled WGS sequence"/>
</dbReference>
<protein>
    <submittedName>
        <fullName evidence="1">Uncharacterized protein</fullName>
    </submittedName>
</protein>
<dbReference type="RefSeq" id="WP_309938105.1">
    <property type="nucleotide sequence ID" value="NZ_AP025305.1"/>
</dbReference>
<evidence type="ECO:0000313" key="2">
    <source>
        <dbReference type="Proteomes" id="UP001185092"/>
    </source>
</evidence>
<gene>
    <name evidence="1" type="ORF">HNQ88_001636</name>
</gene>
<accession>A0AAE4BQ13</accession>
<reference evidence="1" key="1">
    <citation type="submission" date="2023-07" db="EMBL/GenBank/DDBJ databases">
        <title>Genomic Encyclopedia of Type Strains, Phase IV (KMG-IV): sequencing the most valuable type-strain genomes for metagenomic binning, comparative biology and taxonomic classification.</title>
        <authorList>
            <person name="Goeker M."/>
        </authorList>
    </citation>
    <scope>NUCLEOTIDE SEQUENCE</scope>
    <source>
        <strain evidence="1">DSM 26174</strain>
    </source>
</reference>
<keyword evidence="2" id="KW-1185">Reference proteome</keyword>
<sequence>MSQINHWNQSSYNPTDEEILFTTFAVREAINTSAQLEIPFVLNLTDQIVSVKWKDDHSLILLHPAQSKFGHVEGISLSASDQPTNRIKSLDGRLGVVVDEEGIHSVFADKLLTNVGVEAVMSSDLDHTWNNILDYEAPADDEGEIDLNLYVKTINNKDEIIIHSNESSIGAIPTGKFFKPNQKLQYIRHAWHLDIPAGDSKLRLKDTNFNYNVKGEAYDFDGRSLGMVTGFVNDVDIVPDSQMLRYYEYNQLAEDWHRGILNSGWNDKEKANFLLRKFVLEKNLNLIFDPSQIQNNSQRIFIGSGSLPSIPNISVRNLDVKGGAQFFTLFETDSNKLTPLYDANSVSEAEKPFVMFILEIAVNFPYTESVHQIGFPGDNSGTNSFFNAVYPNFYYFNRLEIMLAHEYIHAHQNLIDSSKQGGRDCGFEIKENQVKRAKRELLAYHFTVFPNKVYDSELDDPVFKYTEFVRGVSAKFGNVEMVDLVFWTFKTFQYINLLLSEGVLKHQRDNSYSDFDNDLHTCYEDMLKLKEDLEAMDKGYQILNPDGSYPSMSEWKSLNISWLPGDWEEKENAESSTDLKN</sequence>
<organism evidence="1 2">
    <name type="scientific">Aureibacter tunicatorum</name>
    <dbReference type="NCBI Taxonomy" id="866807"/>
    <lineage>
        <taxon>Bacteria</taxon>
        <taxon>Pseudomonadati</taxon>
        <taxon>Bacteroidota</taxon>
        <taxon>Cytophagia</taxon>
        <taxon>Cytophagales</taxon>
        <taxon>Persicobacteraceae</taxon>
        <taxon>Aureibacter</taxon>
    </lineage>
</organism>
<dbReference type="EMBL" id="JAVDQD010000002">
    <property type="protein sequence ID" value="MDR6238599.1"/>
    <property type="molecule type" value="Genomic_DNA"/>
</dbReference>
<dbReference type="AlphaFoldDB" id="A0AAE4BQ13"/>
<evidence type="ECO:0000313" key="1">
    <source>
        <dbReference type="EMBL" id="MDR6238599.1"/>
    </source>
</evidence>
<proteinExistence type="predicted"/>
<name>A0AAE4BQ13_9BACT</name>